<keyword evidence="2" id="KW-0238">DNA-binding</keyword>
<reference evidence="5 6" key="1">
    <citation type="submission" date="2019-06" db="EMBL/GenBank/DDBJ databases">
        <title>Sequencing the genomes of 1000 actinobacteria strains.</title>
        <authorList>
            <person name="Klenk H.-P."/>
        </authorList>
    </citation>
    <scope>NUCLEOTIDE SEQUENCE [LARGE SCALE GENOMIC DNA]</scope>
    <source>
        <strain evidence="5 6">DSM 18082</strain>
    </source>
</reference>
<dbReference type="SMART" id="SM00354">
    <property type="entry name" value="HTH_LACI"/>
    <property type="match status" value="1"/>
</dbReference>
<dbReference type="PROSITE" id="PS00356">
    <property type="entry name" value="HTH_LACI_1"/>
    <property type="match status" value="1"/>
</dbReference>
<dbReference type="SUPFAM" id="SSF53822">
    <property type="entry name" value="Periplasmic binding protein-like I"/>
    <property type="match status" value="1"/>
</dbReference>
<keyword evidence="3" id="KW-0804">Transcription</keyword>
<proteinExistence type="predicted"/>
<gene>
    <name evidence="5" type="ORF">FB474_1913</name>
</gene>
<evidence type="ECO:0000313" key="6">
    <source>
        <dbReference type="Proteomes" id="UP000319514"/>
    </source>
</evidence>
<dbReference type="Pfam" id="PF13377">
    <property type="entry name" value="Peripla_BP_3"/>
    <property type="match status" value="1"/>
</dbReference>
<dbReference type="CDD" id="cd06267">
    <property type="entry name" value="PBP1_LacI_sugar_binding-like"/>
    <property type="match status" value="1"/>
</dbReference>
<evidence type="ECO:0000313" key="5">
    <source>
        <dbReference type="EMBL" id="TQL60518.1"/>
    </source>
</evidence>
<dbReference type="PANTHER" id="PTHR30146:SF138">
    <property type="entry name" value="TRANSCRIPTIONAL REGULATORY PROTEIN"/>
    <property type="match status" value="1"/>
</dbReference>
<dbReference type="InterPro" id="IPR010982">
    <property type="entry name" value="Lambda_DNA-bd_dom_sf"/>
</dbReference>
<dbReference type="PRINTS" id="PR00036">
    <property type="entry name" value="HTHLACI"/>
</dbReference>
<evidence type="ECO:0000259" key="4">
    <source>
        <dbReference type="PROSITE" id="PS50932"/>
    </source>
</evidence>
<keyword evidence="1" id="KW-0805">Transcription regulation</keyword>
<feature type="domain" description="HTH lacI-type" evidence="4">
    <location>
        <begin position="2"/>
        <end position="56"/>
    </location>
</feature>
<keyword evidence="6" id="KW-1185">Reference proteome</keyword>
<dbReference type="PANTHER" id="PTHR30146">
    <property type="entry name" value="LACI-RELATED TRANSCRIPTIONAL REPRESSOR"/>
    <property type="match status" value="1"/>
</dbReference>
<dbReference type="InterPro" id="IPR028082">
    <property type="entry name" value="Peripla_BP_I"/>
</dbReference>
<dbReference type="Pfam" id="PF00356">
    <property type="entry name" value="LacI"/>
    <property type="match status" value="1"/>
</dbReference>
<evidence type="ECO:0000256" key="3">
    <source>
        <dbReference type="ARBA" id="ARBA00023163"/>
    </source>
</evidence>
<sequence length="350" mass="37437">MSTIHDVAKAAGVSVSTVSRALRGLDRVSPQTRDRVAKAALDLRYVASPTASSLASGRTRVVAVVVPFLTRWFFATLISGIEKALRRQGHHVLLVDLEGESYDSRLRLSQDMLWKRVDGVIVLNTPLDEQEQALIDSLGLPVITIGNRIRDWPCVRIDDRAAMGVAVRHVLDLGHTRIAYVGAVEQGTSMLQTPRERAETFLTTLAERGLRCPPTWVVGSDWTAAGAARDVAALLRARSRPTAVVAASDEMAFGVMAAARRAGLSVPGDLSVVGIDDHVLAEVLDLTTVRQDVPHQGQRAAELLLGRLLDGSVTPPPGDEVVPVQLVVRGSTAAPVRAARRGGTSRAASA</sequence>
<dbReference type="InterPro" id="IPR046335">
    <property type="entry name" value="LacI/GalR-like_sensor"/>
</dbReference>
<organism evidence="5 6">
    <name type="scientific">Oryzihumus leptocrescens</name>
    <dbReference type="NCBI Taxonomy" id="297536"/>
    <lineage>
        <taxon>Bacteria</taxon>
        <taxon>Bacillati</taxon>
        <taxon>Actinomycetota</taxon>
        <taxon>Actinomycetes</taxon>
        <taxon>Micrococcales</taxon>
        <taxon>Intrasporangiaceae</taxon>
        <taxon>Oryzihumus</taxon>
    </lineage>
</organism>
<dbReference type="Gene3D" id="3.40.50.2300">
    <property type="match status" value="2"/>
</dbReference>
<dbReference type="SUPFAM" id="SSF47413">
    <property type="entry name" value="lambda repressor-like DNA-binding domains"/>
    <property type="match status" value="1"/>
</dbReference>
<dbReference type="EMBL" id="VFOQ01000001">
    <property type="protein sequence ID" value="TQL60518.1"/>
    <property type="molecule type" value="Genomic_DNA"/>
</dbReference>
<comment type="caution">
    <text evidence="5">The sequence shown here is derived from an EMBL/GenBank/DDBJ whole genome shotgun (WGS) entry which is preliminary data.</text>
</comment>
<dbReference type="GO" id="GO:0000976">
    <property type="term" value="F:transcription cis-regulatory region binding"/>
    <property type="evidence" value="ECO:0007669"/>
    <property type="project" value="TreeGrafter"/>
</dbReference>
<protein>
    <submittedName>
        <fullName evidence="5">LacI family transcriptional regulator</fullName>
    </submittedName>
</protein>
<dbReference type="AlphaFoldDB" id="A0A542ZJR1"/>
<dbReference type="Gene3D" id="1.10.260.40">
    <property type="entry name" value="lambda repressor-like DNA-binding domains"/>
    <property type="match status" value="1"/>
</dbReference>
<dbReference type="PROSITE" id="PS50932">
    <property type="entry name" value="HTH_LACI_2"/>
    <property type="match status" value="1"/>
</dbReference>
<dbReference type="CDD" id="cd01392">
    <property type="entry name" value="HTH_LacI"/>
    <property type="match status" value="1"/>
</dbReference>
<dbReference type="InterPro" id="IPR000843">
    <property type="entry name" value="HTH_LacI"/>
</dbReference>
<evidence type="ECO:0000256" key="1">
    <source>
        <dbReference type="ARBA" id="ARBA00023015"/>
    </source>
</evidence>
<dbReference type="Proteomes" id="UP000319514">
    <property type="component" value="Unassembled WGS sequence"/>
</dbReference>
<dbReference type="RefSeq" id="WP_141788407.1">
    <property type="nucleotide sequence ID" value="NZ_BAAAKX010000002.1"/>
</dbReference>
<name>A0A542ZJR1_9MICO</name>
<dbReference type="GO" id="GO:0003700">
    <property type="term" value="F:DNA-binding transcription factor activity"/>
    <property type="evidence" value="ECO:0007669"/>
    <property type="project" value="TreeGrafter"/>
</dbReference>
<accession>A0A542ZJR1</accession>
<dbReference type="OrthoDB" id="3510266at2"/>
<evidence type="ECO:0000256" key="2">
    <source>
        <dbReference type="ARBA" id="ARBA00023125"/>
    </source>
</evidence>